<evidence type="ECO:0000256" key="5">
    <source>
        <dbReference type="ARBA" id="ARBA00022691"/>
    </source>
</evidence>
<proteinExistence type="inferred from homology"/>
<feature type="binding site" evidence="8 9">
    <location>
        <position position="130"/>
    </location>
    <ligand>
        <name>S-adenosyl-L-methionine</name>
        <dbReference type="ChEBI" id="CHEBI:59789"/>
    </ligand>
</feature>
<comment type="caution">
    <text evidence="11">The sequence shown here is derived from an EMBL/GenBank/DDBJ whole genome shotgun (WGS) entry which is preliminary data.</text>
</comment>
<evidence type="ECO:0000313" key="12">
    <source>
        <dbReference type="Proteomes" id="UP000294854"/>
    </source>
</evidence>
<evidence type="ECO:0000256" key="1">
    <source>
        <dbReference type="ARBA" id="ARBA00022490"/>
    </source>
</evidence>
<dbReference type="SMART" id="SM00650">
    <property type="entry name" value="rADc"/>
    <property type="match status" value="1"/>
</dbReference>
<dbReference type="Gene3D" id="3.40.50.150">
    <property type="entry name" value="Vaccinia Virus protein VP39"/>
    <property type="match status" value="1"/>
</dbReference>
<feature type="binding site" evidence="8 9">
    <location>
        <position position="32"/>
    </location>
    <ligand>
        <name>S-adenosyl-L-methionine</name>
        <dbReference type="ChEBI" id="CHEBI:59789"/>
    </ligand>
</feature>
<keyword evidence="6 8" id="KW-0694">RNA-binding</keyword>
<dbReference type="GO" id="GO:0052908">
    <property type="term" value="F:16S rRNA (adenine(1518)-N(6)/adenine(1519)-N(6))-dimethyltransferase activity"/>
    <property type="evidence" value="ECO:0007669"/>
    <property type="project" value="UniProtKB-EC"/>
</dbReference>
<dbReference type="NCBIfam" id="TIGR00755">
    <property type="entry name" value="ksgA"/>
    <property type="match status" value="1"/>
</dbReference>
<dbReference type="HAMAP" id="MF_00607">
    <property type="entry name" value="16SrRNA_methyltr_A"/>
    <property type="match status" value="1"/>
</dbReference>
<organism evidence="11 12">
    <name type="scientific">Secundilactobacillus malefermentans</name>
    <dbReference type="NCBI Taxonomy" id="176292"/>
    <lineage>
        <taxon>Bacteria</taxon>
        <taxon>Bacillati</taxon>
        <taxon>Bacillota</taxon>
        <taxon>Bacilli</taxon>
        <taxon>Lactobacillales</taxon>
        <taxon>Lactobacillaceae</taxon>
        <taxon>Secundilactobacillus</taxon>
    </lineage>
</organism>
<comment type="catalytic activity">
    <reaction evidence="7">
        <text>adenosine(2085) in 23S rRNA + 2 S-adenosyl-L-methionine = N(6)-dimethyladenosine(2085) in 23S rRNA + 2 S-adenosyl-L-homocysteine + 2 H(+)</text>
        <dbReference type="Rhea" id="RHEA:42784"/>
        <dbReference type="Rhea" id="RHEA-COMP:10237"/>
        <dbReference type="Rhea" id="RHEA-COMP:10238"/>
        <dbReference type="ChEBI" id="CHEBI:15378"/>
        <dbReference type="ChEBI" id="CHEBI:57856"/>
        <dbReference type="ChEBI" id="CHEBI:59789"/>
        <dbReference type="ChEBI" id="CHEBI:74411"/>
        <dbReference type="ChEBI" id="CHEBI:74493"/>
        <dbReference type="EC" id="2.1.1.184"/>
    </reaction>
</comment>
<protein>
    <recommendedName>
        <fullName evidence="8">Ribosomal RNA small subunit methyltransferase A</fullName>
        <ecNumber evidence="8">2.1.1.182</ecNumber>
    </recommendedName>
    <alternativeName>
        <fullName evidence="8">16S rRNA (adenine(1518)-N(6)/adenine(1519)-N(6))-dimethyltransferase</fullName>
    </alternativeName>
    <alternativeName>
        <fullName evidence="8">16S rRNA dimethyladenosine transferase</fullName>
    </alternativeName>
    <alternativeName>
        <fullName evidence="8">16S rRNA dimethylase</fullName>
    </alternativeName>
    <alternativeName>
        <fullName evidence="8">S-adenosylmethionine-6-N', N'-adenosyl(rRNA) dimethyltransferase</fullName>
    </alternativeName>
</protein>
<keyword evidence="2 8" id="KW-0698">rRNA processing</keyword>
<evidence type="ECO:0000256" key="4">
    <source>
        <dbReference type="ARBA" id="ARBA00022679"/>
    </source>
</evidence>
<accession>A0A4R5NR54</accession>
<comment type="catalytic activity">
    <reaction evidence="8">
        <text>adenosine(1518)/adenosine(1519) in 16S rRNA + 4 S-adenosyl-L-methionine = N(6)-dimethyladenosine(1518)/N(6)-dimethyladenosine(1519) in 16S rRNA + 4 S-adenosyl-L-homocysteine + 4 H(+)</text>
        <dbReference type="Rhea" id="RHEA:19609"/>
        <dbReference type="Rhea" id="RHEA-COMP:10232"/>
        <dbReference type="Rhea" id="RHEA-COMP:10233"/>
        <dbReference type="ChEBI" id="CHEBI:15378"/>
        <dbReference type="ChEBI" id="CHEBI:57856"/>
        <dbReference type="ChEBI" id="CHEBI:59789"/>
        <dbReference type="ChEBI" id="CHEBI:74411"/>
        <dbReference type="ChEBI" id="CHEBI:74493"/>
        <dbReference type="EC" id="2.1.1.182"/>
    </reaction>
</comment>
<keyword evidence="12" id="KW-1185">Reference proteome</keyword>
<dbReference type="InterPro" id="IPR001737">
    <property type="entry name" value="KsgA/Erm"/>
</dbReference>
<dbReference type="SUPFAM" id="SSF53335">
    <property type="entry name" value="S-adenosyl-L-methionine-dependent methyltransferases"/>
    <property type="match status" value="1"/>
</dbReference>
<evidence type="ECO:0000256" key="3">
    <source>
        <dbReference type="ARBA" id="ARBA00022603"/>
    </source>
</evidence>
<evidence type="ECO:0000256" key="2">
    <source>
        <dbReference type="ARBA" id="ARBA00022552"/>
    </source>
</evidence>
<name>A0A4R5NR54_9LACO</name>
<dbReference type="AlphaFoldDB" id="A0A4R5NR54"/>
<dbReference type="FunFam" id="3.40.50.150:FF:000023">
    <property type="entry name" value="Ribosomal RNA small subunit methyltransferase A"/>
    <property type="match status" value="1"/>
</dbReference>
<comment type="subcellular location">
    <subcellularLocation>
        <location evidence="8">Cytoplasm</location>
    </subcellularLocation>
</comment>
<dbReference type="Proteomes" id="UP000294854">
    <property type="component" value="Unassembled WGS sequence"/>
</dbReference>
<feature type="domain" description="Ribosomal RNA adenine methylase transferase N-terminal" evidence="10">
    <location>
        <begin position="39"/>
        <end position="215"/>
    </location>
</feature>
<keyword evidence="4 8" id="KW-0808">Transferase</keyword>
<keyword evidence="3 8" id="KW-0489">Methyltransferase</keyword>
<dbReference type="Pfam" id="PF00398">
    <property type="entry name" value="RrnaAD"/>
    <property type="match status" value="1"/>
</dbReference>
<feature type="binding site" evidence="8 9">
    <location>
        <position position="34"/>
    </location>
    <ligand>
        <name>S-adenosyl-L-methionine</name>
        <dbReference type="ChEBI" id="CHEBI:59789"/>
    </ligand>
</feature>
<dbReference type="PROSITE" id="PS51689">
    <property type="entry name" value="SAM_RNA_A_N6_MT"/>
    <property type="match status" value="1"/>
</dbReference>
<feature type="binding site" evidence="8 9">
    <location>
        <position position="80"/>
    </location>
    <ligand>
        <name>S-adenosyl-L-methionine</name>
        <dbReference type="ChEBI" id="CHEBI:59789"/>
    </ligand>
</feature>
<dbReference type="GO" id="GO:0003723">
    <property type="term" value="F:RNA binding"/>
    <property type="evidence" value="ECO:0007669"/>
    <property type="project" value="UniProtKB-UniRule"/>
</dbReference>
<keyword evidence="1 8" id="KW-0963">Cytoplasm</keyword>
<dbReference type="InterPro" id="IPR020596">
    <property type="entry name" value="rRNA_Ade_Mease_Trfase_CS"/>
</dbReference>
<evidence type="ECO:0000256" key="7">
    <source>
        <dbReference type="ARBA" id="ARBA00049167"/>
    </source>
</evidence>
<dbReference type="OrthoDB" id="9814755at2"/>
<sequence length="296" mass="33325">MTSKMPPIASPARTQAIINRYHLKIKKSLGQNFLTDLTVLNKIVEAAGLSEKDDVIEVGPGIGSLTEFLAKNANKVLAFEIDENLIQVLEETLDPYKNVEIVYQDILEANLPEIVNSKFDMSRPLKLVANLPYYITTPILMGVLQGSVTFESITVMMQKEVAERLVAVPGTKAYGELSIAVQYRSQAKISFLVPRTAFIPQPNVDSAIVTLTKREPLAELPYDEKAFFRFVKGSFMHRRKSYWNNLQGMFGKQPEVRERIQRVLDDVKIDKGIRAETLPMSDFIMLTNAFHDAGLM</sequence>
<dbReference type="RefSeq" id="WP_010620788.1">
    <property type="nucleotide sequence ID" value="NZ_CP042371.1"/>
</dbReference>
<gene>
    <name evidence="8" type="primary">rsmA</name>
    <name evidence="8" type="synonym">ksgA</name>
    <name evidence="11" type="ORF">C5L31_000730</name>
</gene>
<dbReference type="PANTHER" id="PTHR11727:SF7">
    <property type="entry name" value="DIMETHYLADENOSINE TRANSFERASE-RELATED"/>
    <property type="match status" value="1"/>
</dbReference>
<evidence type="ECO:0000313" key="11">
    <source>
        <dbReference type="EMBL" id="TDG79463.1"/>
    </source>
</evidence>
<dbReference type="GO" id="GO:0052910">
    <property type="term" value="F:23S rRNA (adenine(2085)-N(6))-dimethyltransferase activity"/>
    <property type="evidence" value="ECO:0007669"/>
    <property type="project" value="UniProtKB-EC"/>
</dbReference>
<dbReference type="EMBL" id="PUFO01000023">
    <property type="protein sequence ID" value="TDG79463.1"/>
    <property type="molecule type" value="Genomic_DNA"/>
</dbReference>
<comment type="similarity">
    <text evidence="8">Belongs to the class I-like SAM-binding methyltransferase superfamily. rRNA adenine N(6)-methyltransferase family. RsmA subfamily.</text>
</comment>
<evidence type="ECO:0000256" key="8">
    <source>
        <dbReference type="HAMAP-Rule" id="MF_00607"/>
    </source>
</evidence>
<dbReference type="InterPro" id="IPR023165">
    <property type="entry name" value="rRNA_Ade_diMease-like_C"/>
</dbReference>
<dbReference type="CDD" id="cd02440">
    <property type="entry name" value="AdoMet_MTases"/>
    <property type="match status" value="1"/>
</dbReference>
<evidence type="ECO:0000256" key="9">
    <source>
        <dbReference type="PROSITE-ProRule" id="PRU01026"/>
    </source>
</evidence>
<feature type="binding site" evidence="8 9">
    <location>
        <position position="105"/>
    </location>
    <ligand>
        <name>S-adenosyl-L-methionine</name>
        <dbReference type="ChEBI" id="CHEBI:59789"/>
    </ligand>
</feature>
<dbReference type="Gene3D" id="1.10.8.100">
    <property type="entry name" value="Ribosomal RNA adenine dimethylase-like, domain 2"/>
    <property type="match status" value="1"/>
</dbReference>
<dbReference type="STRING" id="1122149.FD44_GL000262"/>
<dbReference type="InterPro" id="IPR011530">
    <property type="entry name" value="rRNA_adenine_dimethylase"/>
</dbReference>
<dbReference type="GO" id="GO:0005829">
    <property type="term" value="C:cytosol"/>
    <property type="evidence" value="ECO:0007669"/>
    <property type="project" value="TreeGrafter"/>
</dbReference>
<keyword evidence="5 8" id="KW-0949">S-adenosyl-L-methionine</keyword>
<feature type="binding site" evidence="8 9">
    <location>
        <position position="59"/>
    </location>
    <ligand>
        <name>S-adenosyl-L-methionine</name>
        <dbReference type="ChEBI" id="CHEBI:59789"/>
    </ligand>
</feature>
<dbReference type="PANTHER" id="PTHR11727">
    <property type="entry name" value="DIMETHYLADENOSINE TRANSFERASE"/>
    <property type="match status" value="1"/>
</dbReference>
<dbReference type="InterPro" id="IPR029063">
    <property type="entry name" value="SAM-dependent_MTases_sf"/>
</dbReference>
<comment type="function">
    <text evidence="8">Specifically dimethylates two adjacent adenosines (A1518 and A1519) in the loop of a conserved hairpin near the 3'-end of 16S rRNA in the 30S particle. May play a critical role in biogenesis of 30S subunits.</text>
</comment>
<evidence type="ECO:0000259" key="10">
    <source>
        <dbReference type="SMART" id="SM00650"/>
    </source>
</evidence>
<dbReference type="InterPro" id="IPR020598">
    <property type="entry name" value="rRNA_Ade_methylase_Trfase_N"/>
</dbReference>
<dbReference type="EC" id="2.1.1.182" evidence="8"/>
<reference evidence="11 12" key="1">
    <citation type="journal article" date="2019" name="Appl. Microbiol. Biotechnol.">
        <title>Uncovering carbohydrate metabolism through a genotype-phenotype association study of 56 lactic acid bacteria genomes.</title>
        <authorList>
            <person name="Buron-Moles G."/>
            <person name="Chailyan A."/>
            <person name="Dolejs I."/>
            <person name="Forster J."/>
            <person name="Miks M.H."/>
        </authorList>
    </citation>
    <scope>NUCLEOTIDE SEQUENCE [LARGE SCALE GENOMIC DNA]</scope>
    <source>
        <strain evidence="11 12">ATCC 49373</strain>
    </source>
</reference>
<dbReference type="PROSITE" id="PS01131">
    <property type="entry name" value="RRNA_A_DIMETH"/>
    <property type="match status" value="1"/>
</dbReference>
<evidence type="ECO:0000256" key="6">
    <source>
        <dbReference type="ARBA" id="ARBA00022884"/>
    </source>
</evidence>